<dbReference type="EMBL" id="CAFBPS010000235">
    <property type="protein sequence ID" value="CAB5038127.1"/>
    <property type="molecule type" value="Genomic_DNA"/>
</dbReference>
<sequence length="257" mass="26959">MPVVMPVSVGPGHTTLTVIASAASSRAAPLAKLIAAALAVLYGHILGSALMPDVDAVTTMRPPPRRRSAGTAARIPSNTPRTLTSRTRSKTSIGKVRMSPLAGRPAFRIMASSPPNSPSANATANSLVAASVTSPPTARTRGCCSTSRSASLGKSTTTTDSPAASKASTVARPIPDAPPVTIETRELLIWFISEPSLSNCPFDRQCRQSAKNERLIHFDVTSEFDCFESINHPTQGHLTFTSSKNVADAMVHSPTES</sequence>
<reference evidence="2" key="1">
    <citation type="submission" date="2020-05" db="EMBL/GenBank/DDBJ databases">
        <authorList>
            <person name="Chiriac C."/>
            <person name="Salcher M."/>
            <person name="Ghai R."/>
            <person name="Kavagutti S V."/>
        </authorList>
    </citation>
    <scope>NUCLEOTIDE SEQUENCE</scope>
</reference>
<feature type="compositionally biased region" description="Low complexity" evidence="1">
    <location>
        <begin position="79"/>
        <end position="92"/>
    </location>
</feature>
<organism evidence="2">
    <name type="scientific">freshwater metagenome</name>
    <dbReference type="NCBI Taxonomy" id="449393"/>
    <lineage>
        <taxon>unclassified sequences</taxon>
        <taxon>metagenomes</taxon>
        <taxon>ecological metagenomes</taxon>
    </lineage>
</organism>
<dbReference type="AlphaFoldDB" id="A0A6J7SAF4"/>
<name>A0A6J7SAF4_9ZZZZ</name>
<feature type="region of interest" description="Disordered" evidence="1">
    <location>
        <begin position="131"/>
        <end position="172"/>
    </location>
</feature>
<accession>A0A6J7SAF4</accession>
<proteinExistence type="predicted"/>
<feature type="region of interest" description="Disordered" evidence="1">
    <location>
        <begin position="61"/>
        <end position="92"/>
    </location>
</feature>
<feature type="compositionally biased region" description="Polar residues" evidence="1">
    <location>
        <begin position="131"/>
        <end position="168"/>
    </location>
</feature>
<gene>
    <name evidence="2" type="ORF">UFOPK4134_01858</name>
</gene>
<protein>
    <submittedName>
        <fullName evidence="2">Unannotated protein</fullName>
    </submittedName>
</protein>
<evidence type="ECO:0000313" key="2">
    <source>
        <dbReference type="EMBL" id="CAB5038127.1"/>
    </source>
</evidence>
<evidence type="ECO:0000256" key="1">
    <source>
        <dbReference type="SAM" id="MobiDB-lite"/>
    </source>
</evidence>